<sequence>MSIPLRVNMRCRCFVAVYFLQTIQGGWCLKLSEELGVVYPHLIESRNEAGQKVIKITETITLNLEKSSLVGKEFLLRSYHGDIMEHNYLDGELLEENLYHDLSLFASVIVSENGGLTVEGTLGEKYGIKPLPSEERMAPGNIPHVLYALTTDKLPINTFRRPVSSFASARQGVNQKPPHKIYLELIIMADSAFRQQFESKVKLLEYLLITVNSVNLKYLTVSEPEVGIKFCALEIINHKIESQFFVRKTWTRIDGYATLLRLERFVRSNFMKYWIYDALYVVTGLDMGSEGFKGWESEQLGIAYIGGVCSTEKVGIGEDKKDTYQGVRVMAHELGHILGCPHDSQQYYRFSSKDCPWYDGFMMTYLKNSSNALKFSTCCNNAITHLVRTTKLNCLMHENTIRNISKKYDTDKLPGEVLTKDEVCRLSFPEVPDIRFTTDNGVARCYASCHSKSLNQTLHTLLPDHSRCNETNVERAGTKHKVCVNGDCREILSRYPVETVTK</sequence>
<reference evidence="7" key="2">
    <citation type="journal article" date="2015" name="J. Proteomics">
        <title>Sexual differences in the sialomes of the zebra tick, Rhipicephalus pulchellus.</title>
        <authorList>
            <person name="Tan A.W."/>
            <person name="Francischetti I.M."/>
            <person name="Slovak M."/>
            <person name="Kini R.M."/>
            <person name="Ribeiro J.M."/>
        </authorList>
    </citation>
    <scope>NUCLEOTIDE SEQUENCE</scope>
    <source>
        <tissue evidence="7">Salivary gland</tissue>
    </source>
</reference>
<dbReference type="GO" id="GO:0006509">
    <property type="term" value="P:membrane protein ectodomain proteolysis"/>
    <property type="evidence" value="ECO:0007669"/>
    <property type="project" value="TreeGrafter"/>
</dbReference>
<evidence type="ECO:0000256" key="2">
    <source>
        <dbReference type="ARBA" id="ARBA00022801"/>
    </source>
</evidence>
<evidence type="ECO:0000256" key="4">
    <source>
        <dbReference type="ARBA" id="ARBA00023049"/>
    </source>
</evidence>
<dbReference type="PANTHER" id="PTHR11905:SF159">
    <property type="entry name" value="ADAM METALLOPROTEASE"/>
    <property type="match status" value="1"/>
</dbReference>
<dbReference type="Pfam" id="PF01421">
    <property type="entry name" value="Reprolysin"/>
    <property type="match status" value="1"/>
</dbReference>
<dbReference type="EMBL" id="GACK01000684">
    <property type="protein sequence ID" value="JAA64350.1"/>
    <property type="molecule type" value="mRNA"/>
</dbReference>
<evidence type="ECO:0000256" key="5">
    <source>
        <dbReference type="PROSITE-ProRule" id="PRU00276"/>
    </source>
</evidence>
<name>L7MK33_RHIPC</name>
<feature type="domain" description="Peptidase M12B" evidence="6">
    <location>
        <begin position="181"/>
        <end position="399"/>
    </location>
</feature>
<feature type="binding site" evidence="5">
    <location>
        <position position="332"/>
    </location>
    <ligand>
        <name>Zn(2+)</name>
        <dbReference type="ChEBI" id="CHEBI:29105"/>
        <note>catalytic</note>
    </ligand>
</feature>
<accession>L7MK33</accession>
<dbReference type="GO" id="GO:0004222">
    <property type="term" value="F:metalloendopeptidase activity"/>
    <property type="evidence" value="ECO:0007669"/>
    <property type="project" value="InterPro"/>
</dbReference>
<feature type="binding site" evidence="5">
    <location>
        <position position="342"/>
    </location>
    <ligand>
        <name>Zn(2+)</name>
        <dbReference type="ChEBI" id="CHEBI:29105"/>
        <note>catalytic</note>
    </ligand>
</feature>
<dbReference type="PROSITE" id="PS50215">
    <property type="entry name" value="ADAM_MEPRO"/>
    <property type="match status" value="1"/>
</dbReference>
<keyword evidence="1 7" id="KW-0645">Protease</keyword>
<feature type="active site" evidence="5">
    <location>
        <position position="333"/>
    </location>
</feature>
<dbReference type="Gene3D" id="3.40.390.10">
    <property type="entry name" value="Collagenase (Catalytic Domain)"/>
    <property type="match status" value="1"/>
</dbReference>
<organism evidence="7">
    <name type="scientific">Rhipicephalus pulchellus</name>
    <name type="common">Yellow backed tick</name>
    <name type="synonym">Dermacentor pulchellus</name>
    <dbReference type="NCBI Taxonomy" id="72859"/>
    <lineage>
        <taxon>Eukaryota</taxon>
        <taxon>Metazoa</taxon>
        <taxon>Ecdysozoa</taxon>
        <taxon>Arthropoda</taxon>
        <taxon>Chelicerata</taxon>
        <taxon>Arachnida</taxon>
        <taxon>Acari</taxon>
        <taxon>Parasitiformes</taxon>
        <taxon>Ixodida</taxon>
        <taxon>Ixodoidea</taxon>
        <taxon>Ixodidae</taxon>
        <taxon>Rhipicephalinae</taxon>
        <taxon>Rhipicephalus</taxon>
        <taxon>Rhipicephalus</taxon>
    </lineage>
</organism>
<keyword evidence="2" id="KW-0378">Hydrolase</keyword>
<evidence type="ECO:0000256" key="1">
    <source>
        <dbReference type="ARBA" id="ARBA00022670"/>
    </source>
</evidence>
<protein>
    <submittedName>
        <fullName evidence="7">Putative tick salivary metalloprotease</fullName>
    </submittedName>
</protein>
<dbReference type="InterPro" id="IPR024079">
    <property type="entry name" value="MetalloPept_cat_dom_sf"/>
</dbReference>
<reference evidence="7" key="1">
    <citation type="submission" date="2012-11" db="EMBL/GenBank/DDBJ databases">
        <authorList>
            <person name="Lucero-Rivera Y.E."/>
            <person name="Tovar-Ramirez D."/>
        </authorList>
    </citation>
    <scope>NUCLEOTIDE SEQUENCE</scope>
    <source>
        <tissue evidence="7">Salivary gland</tissue>
    </source>
</reference>
<dbReference type="AlphaFoldDB" id="L7MK33"/>
<evidence type="ECO:0000259" key="6">
    <source>
        <dbReference type="PROSITE" id="PS50215"/>
    </source>
</evidence>
<dbReference type="GO" id="GO:0046872">
    <property type="term" value="F:metal ion binding"/>
    <property type="evidence" value="ECO:0007669"/>
    <property type="project" value="UniProtKB-KW"/>
</dbReference>
<dbReference type="PANTHER" id="PTHR11905">
    <property type="entry name" value="ADAM A DISINTEGRIN AND METALLOPROTEASE DOMAIN"/>
    <property type="match status" value="1"/>
</dbReference>
<dbReference type="SUPFAM" id="SSF55486">
    <property type="entry name" value="Metalloproteases ('zincins'), catalytic domain"/>
    <property type="match status" value="1"/>
</dbReference>
<comment type="caution">
    <text evidence="5">Lacks conserved residue(s) required for the propagation of feature annotation.</text>
</comment>
<dbReference type="InterPro" id="IPR001590">
    <property type="entry name" value="Peptidase_M12B"/>
</dbReference>
<feature type="binding site" evidence="5">
    <location>
        <position position="336"/>
    </location>
    <ligand>
        <name>Zn(2+)</name>
        <dbReference type="ChEBI" id="CHEBI:29105"/>
        <note>catalytic</note>
    </ligand>
</feature>
<keyword evidence="3 5" id="KW-0862">Zinc</keyword>
<evidence type="ECO:0000256" key="3">
    <source>
        <dbReference type="ARBA" id="ARBA00022833"/>
    </source>
</evidence>
<keyword evidence="4 7" id="KW-0482">Metalloprotease</keyword>
<evidence type="ECO:0000313" key="7">
    <source>
        <dbReference type="EMBL" id="JAA64350.1"/>
    </source>
</evidence>
<feature type="non-terminal residue" evidence="7">
    <location>
        <position position="502"/>
    </location>
</feature>
<keyword evidence="5" id="KW-0479">Metal-binding</keyword>
<proteinExistence type="evidence at transcript level"/>